<dbReference type="NCBIfam" id="TIGR02122">
    <property type="entry name" value="TRAP_TAXI"/>
    <property type="match status" value="1"/>
</dbReference>
<keyword evidence="1" id="KW-0732">Signal</keyword>
<evidence type="ECO:0000313" key="3">
    <source>
        <dbReference type="Proteomes" id="UP000239549"/>
    </source>
</evidence>
<keyword evidence="3" id="KW-1185">Reference proteome</keyword>
<dbReference type="PROSITE" id="PS51257">
    <property type="entry name" value="PROKAR_LIPOPROTEIN"/>
    <property type="match status" value="1"/>
</dbReference>
<dbReference type="AlphaFoldDB" id="A0A2L2X8G7"/>
<accession>A0A2L2X8G7</accession>
<feature type="signal peptide" evidence="1">
    <location>
        <begin position="1"/>
        <end position="23"/>
    </location>
</feature>
<dbReference type="EMBL" id="BFAV01000028">
    <property type="protein sequence ID" value="GBF32398.1"/>
    <property type="molecule type" value="Genomic_DNA"/>
</dbReference>
<sequence>MKFRKSMLLALAAVLALVILVAAGCGGGGEQKGDEQKAPAQTSNISISTGATSGTYYPLGTAIANTLTNAGIGLNVTAESTGGSVENVRLLGQGQTEIGFVESMIADWAYNGKEVFKDGKVENIRGLISLYPNTIQTVVKESSGIKTFADLKGKKVAVGIQGGSSPLAMQAVLESYGLSMNDIKPQYLAYGPSMELLKDDQVDAVLVDAGAPNSSIIDISTQHPIRILSIDTENIKKIKEKYPFFSDPVTIPKGTYKGFDEDITTTGSLAALCVRADMSDEMVYNIIKTIIEKKDDVAKVHEKGNTINLESATDGFSIPIHPGAEKYYKEKGVL</sequence>
<dbReference type="InterPro" id="IPR011852">
    <property type="entry name" value="TRAP_TAXI"/>
</dbReference>
<dbReference type="Proteomes" id="UP000239549">
    <property type="component" value="Unassembled WGS sequence"/>
</dbReference>
<protein>
    <submittedName>
        <fullName evidence="2">TRAP transporter solute receptor</fullName>
    </submittedName>
</protein>
<reference evidence="3" key="1">
    <citation type="submission" date="2018-02" db="EMBL/GenBank/DDBJ databases">
        <title>Genome sequence of Desulfocucumis palustris strain NAW-5.</title>
        <authorList>
            <person name="Watanabe M."/>
            <person name="Kojima H."/>
            <person name="Fukui M."/>
        </authorList>
    </citation>
    <scope>NUCLEOTIDE SEQUENCE [LARGE SCALE GENOMIC DNA]</scope>
    <source>
        <strain evidence="3">NAW-5</strain>
    </source>
</reference>
<dbReference type="SUPFAM" id="SSF53850">
    <property type="entry name" value="Periplasmic binding protein-like II"/>
    <property type="match status" value="1"/>
</dbReference>
<feature type="chain" id="PRO_5038535065" evidence="1">
    <location>
        <begin position="24"/>
        <end position="334"/>
    </location>
</feature>
<dbReference type="Pfam" id="PF16868">
    <property type="entry name" value="NMT1_3"/>
    <property type="match status" value="1"/>
</dbReference>
<comment type="caution">
    <text evidence="2">The sequence shown here is derived from an EMBL/GenBank/DDBJ whole genome shotgun (WGS) entry which is preliminary data.</text>
</comment>
<evidence type="ECO:0000313" key="2">
    <source>
        <dbReference type="EMBL" id="GBF32398.1"/>
    </source>
</evidence>
<gene>
    <name evidence="2" type="ORF">DCCM_0592</name>
</gene>
<dbReference type="PANTHER" id="PTHR42941">
    <property type="entry name" value="SLL1037 PROTEIN"/>
    <property type="match status" value="1"/>
</dbReference>
<evidence type="ECO:0000256" key="1">
    <source>
        <dbReference type="SAM" id="SignalP"/>
    </source>
</evidence>
<proteinExistence type="predicted"/>
<dbReference type="PANTHER" id="PTHR42941:SF1">
    <property type="entry name" value="SLL1037 PROTEIN"/>
    <property type="match status" value="1"/>
</dbReference>
<name>A0A2L2X8G7_9FIRM</name>
<dbReference type="RefSeq" id="WP_165791995.1">
    <property type="nucleotide sequence ID" value="NZ_BFAV01000028.1"/>
</dbReference>
<dbReference type="Gene3D" id="3.40.190.10">
    <property type="entry name" value="Periplasmic binding protein-like II"/>
    <property type="match status" value="2"/>
</dbReference>
<dbReference type="CDD" id="cd13567">
    <property type="entry name" value="PBP2_TtGluBP"/>
    <property type="match status" value="1"/>
</dbReference>
<organism evidence="2 3">
    <name type="scientific">Desulfocucumis palustris</name>
    <dbReference type="NCBI Taxonomy" id="1898651"/>
    <lineage>
        <taxon>Bacteria</taxon>
        <taxon>Bacillati</taxon>
        <taxon>Bacillota</taxon>
        <taxon>Clostridia</taxon>
        <taxon>Eubacteriales</taxon>
        <taxon>Desulfocucumaceae</taxon>
        <taxon>Desulfocucumis</taxon>
    </lineage>
</organism>
<keyword evidence="2" id="KW-0675">Receptor</keyword>